<organism evidence="2 3">
    <name type="scientific">Algoriphagus boritolerans DSM 17298 = JCM 18970</name>
    <dbReference type="NCBI Taxonomy" id="1120964"/>
    <lineage>
        <taxon>Bacteria</taxon>
        <taxon>Pseudomonadati</taxon>
        <taxon>Bacteroidota</taxon>
        <taxon>Cytophagia</taxon>
        <taxon>Cytophagales</taxon>
        <taxon>Cyclobacteriaceae</taxon>
        <taxon>Algoriphagus</taxon>
    </lineage>
</organism>
<feature type="signal peptide" evidence="1">
    <location>
        <begin position="1"/>
        <end position="21"/>
    </location>
</feature>
<dbReference type="EMBL" id="FNVR01000021">
    <property type="protein sequence ID" value="SEG27487.1"/>
    <property type="molecule type" value="Genomic_DNA"/>
</dbReference>
<feature type="chain" id="PRO_5009290944" evidence="1">
    <location>
        <begin position="22"/>
        <end position="63"/>
    </location>
</feature>
<accession>A0A1H5YVJ7</accession>
<evidence type="ECO:0000256" key="1">
    <source>
        <dbReference type="SAM" id="SignalP"/>
    </source>
</evidence>
<dbReference type="Proteomes" id="UP000236736">
    <property type="component" value="Unassembled WGS sequence"/>
</dbReference>
<protein>
    <submittedName>
        <fullName evidence="2">Uncharacterized protein</fullName>
    </submittedName>
</protein>
<name>A0A1H5YVJ7_9BACT</name>
<evidence type="ECO:0000313" key="3">
    <source>
        <dbReference type="Proteomes" id="UP000236736"/>
    </source>
</evidence>
<keyword evidence="1" id="KW-0732">Signal</keyword>
<gene>
    <name evidence="2" type="ORF">SAMN03080598_03183</name>
</gene>
<sequence>MKQLFLICLIFGSWKMGFSQAGCYSDQSDTYWKIGLAQFGSKKLSNCDVSAYHNSHGVCYGLF</sequence>
<keyword evidence="3" id="KW-1185">Reference proteome</keyword>
<dbReference type="AlphaFoldDB" id="A0A1H5YVJ7"/>
<reference evidence="3" key="1">
    <citation type="submission" date="2016-10" db="EMBL/GenBank/DDBJ databases">
        <authorList>
            <person name="Varghese N."/>
            <person name="Submissions S."/>
        </authorList>
    </citation>
    <scope>NUCLEOTIDE SEQUENCE [LARGE SCALE GENOMIC DNA]</scope>
    <source>
        <strain evidence="3">DSM 17298</strain>
    </source>
</reference>
<evidence type="ECO:0000313" key="2">
    <source>
        <dbReference type="EMBL" id="SEG27487.1"/>
    </source>
</evidence>
<proteinExistence type="predicted"/>